<dbReference type="PANTHER" id="PTHR42810">
    <property type="entry name" value="PURINE PERMEASE C1399.01C-RELATED"/>
    <property type="match status" value="1"/>
</dbReference>
<feature type="transmembrane region" description="Helical" evidence="7">
    <location>
        <begin position="411"/>
        <end position="431"/>
    </location>
</feature>
<dbReference type="InterPro" id="IPR006043">
    <property type="entry name" value="NCS2"/>
</dbReference>
<feature type="transmembrane region" description="Helical" evidence="7">
    <location>
        <begin position="170"/>
        <end position="186"/>
    </location>
</feature>
<dbReference type="STRING" id="1760988.SAMN02949497_3286"/>
<evidence type="ECO:0000256" key="3">
    <source>
        <dbReference type="ARBA" id="ARBA00022448"/>
    </source>
</evidence>
<sequence>MRKPDNIVYWTQDRPPPRLALMLALQQISFLAVYLVVSPLFGRVLDLDHEQSLQLISATLLGSGIGVALQAAKLWGIGSGLFCPVQATSSTFAALLVAKSSGGLGAVFGAVCMVGLFQMAFALLFARMRGVFTVQVAGVAVMLIGLGLGSNGMKLLLETGTDATPGPRDGLLFLLTLGTMILCNVWSSGFLRLVSAFLGLSAGFLGSWFSGAIPMEAWEKFIDAPLFYLPRPMNIGWQLDGGAVLPALLTGLFLALHGFGALVAAQRFNDADWKRPDPELLKQGIYAEGLTNIINSFLNGLPLTSSGGAVGLAAATGCTSRYLAFWLAGIMVGLAFMPKAILFWEILPEPVMGAALIFLASFTIMAGLQVIASRLLDNRKILTVGIALILGFSFDPLKSLFLNLVPESMRSLLFSGVGLGVLGAVLLSAIFRIGDHTCRRLVIDAHQGSLDEVVAFLERQGKSWGARAEVVRRAEYATWQAFEILTEHAVMSGGGDRPALIEMETIFNEYSFAVVLYYHGSLVPLSMHPPSHEDMLDDENDAVLRMAGYMLRRLADGVRVRGMEGHGHGDCELRLIFND</sequence>
<keyword evidence="9" id="KW-1185">Reference proteome</keyword>
<keyword evidence="3" id="KW-0813">Transport</keyword>
<evidence type="ECO:0000313" key="8">
    <source>
        <dbReference type="EMBL" id="SMF95909.1"/>
    </source>
</evidence>
<comment type="similarity">
    <text evidence="2">Belongs to the nucleobase:cation symporter-2 (NCS2) (TC 2.A.40) family.</text>
</comment>
<evidence type="ECO:0000256" key="4">
    <source>
        <dbReference type="ARBA" id="ARBA00022692"/>
    </source>
</evidence>
<dbReference type="NCBIfam" id="NF037981">
    <property type="entry name" value="NCS2_1"/>
    <property type="match status" value="1"/>
</dbReference>
<feature type="transmembrane region" description="Helical" evidence="7">
    <location>
        <begin position="20"/>
        <end position="41"/>
    </location>
</feature>
<evidence type="ECO:0000256" key="6">
    <source>
        <dbReference type="ARBA" id="ARBA00023136"/>
    </source>
</evidence>
<evidence type="ECO:0000313" key="9">
    <source>
        <dbReference type="Proteomes" id="UP000192923"/>
    </source>
</evidence>
<feature type="transmembrane region" description="Helical" evidence="7">
    <location>
        <begin position="384"/>
        <end position="405"/>
    </location>
</feature>
<feature type="transmembrane region" description="Helical" evidence="7">
    <location>
        <begin position="243"/>
        <end position="265"/>
    </location>
</feature>
<keyword evidence="5 7" id="KW-1133">Transmembrane helix</keyword>
<feature type="transmembrane region" description="Helical" evidence="7">
    <location>
        <begin position="132"/>
        <end position="150"/>
    </location>
</feature>
<feature type="transmembrane region" description="Helical" evidence="7">
    <location>
        <begin position="322"/>
        <end position="344"/>
    </location>
</feature>
<evidence type="ECO:0000256" key="1">
    <source>
        <dbReference type="ARBA" id="ARBA00004141"/>
    </source>
</evidence>
<dbReference type="Pfam" id="PF00860">
    <property type="entry name" value="Xan_ur_permease"/>
    <property type="match status" value="1"/>
</dbReference>
<dbReference type="RefSeq" id="WP_085214539.1">
    <property type="nucleotide sequence ID" value="NZ_FXAM01000001.1"/>
</dbReference>
<feature type="transmembrane region" description="Helical" evidence="7">
    <location>
        <begin position="53"/>
        <end position="72"/>
    </location>
</feature>
<dbReference type="Proteomes" id="UP000192923">
    <property type="component" value="Unassembled WGS sequence"/>
</dbReference>
<evidence type="ECO:0000256" key="2">
    <source>
        <dbReference type="ARBA" id="ARBA00008821"/>
    </source>
</evidence>
<feature type="transmembrane region" description="Helical" evidence="7">
    <location>
        <begin position="79"/>
        <end position="98"/>
    </location>
</feature>
<dbReference type="EMBL" id="FXAM01000001">
    <property type="protein sequence ID" value="SMF95909.1"/>
    <property type="molecule type" value="Genomic_DNA"/>
</dbReference>
<dbReference type="GO" id="GO:0042907">
    <property type="term" value="F:xanthine transmembrane transporter activity"/>
    <property type="evidence" value="ECO:0007669"/>
    <property type="project" value="TreeGrafter"/>
</dbReference>
<name>A0A1Y6CZ03_9GAMM</name>
<dbReference type="PANTHER" id="PTHR42810:SF2">
    <property type="entry name" value="PURINE PERMEASE C1399.01C-RELATED"/>
    <property type="match status" value="1"/>
</dbReference>
<evidence type="ECO:0000256" key="5">
    <source>
        <dbReference type="ARBA" id="ARBA00022989"/>
    </source>
</evidence>
<proteinExistence type="inferred from homology"/>
<feature type="transmembrane region" description="Helical" evidence="7">
    <location>
        <begin position="104"/>
        <end position="125"/>
    </location>
</feature>
<gene>
    <name evidence="8" type="ORF">SAMN02949497_3286</name>
</gene>
<feature type="transmembrane region" description="Helical" evidence="7">
    <location>
        <begin position="193"/>
        <end position="213"/>
    </location>
</feature>
<organism evidence="8 9">
    <name type="scientific">Methylomagnum ishizawai</name>
    <dbReference type="NCBI Taxonomy" id="1760988"/>
    <lineage>
        <taxon>Bacteria</taxon>
        <taxon>Pseudomonadati</taxon>
        <taxon>Pseudomonadota</taxon>
        <taxon>Gammaproteobacteria</taxon>
        <taxon>Methylococcales</taxon>
        <taxon>Methylococcaceae</taxon>
        <taxon>Methylomagnum</taxon>
    </lineage>
</organism>
<feature type="transmembrane region" description="Helical" evidence="7">
    <location>
        <begin position="350"/>
        <end position="372"/>
    </location>
</feature>
<keyword evidence="4 7" id="KW-0812">Transmembrane</keyword>
<dbReference type="AlphaFoldDB" id="A0A1Y6CZ03"/>
<dbReference type="OrthoDB" id="9779092at2"/>
<reference evidence="8 9" key="1">
    <citation type="submission" date="2016-12" db="EMBL/GenBank/DDBJ databases">
        <authorList>
            <person name="Song W.-J."/>
            <person name="Kurnit D.M."/>
        </authorList>
    </citation>
    <scope>NUCLEOTIDE SEQUENCE [LARGE SCALE GENOMIC DNA]</scope>
    <source>
        <strain evidence="8 9">175</strain>
    </source>
</reference>
<keyword evidence="6 7" id="KW-0472">Membrane</keyword>
<dbReference type="GO" id="GO:0005886">
    <property type="term" value="C:plasma membrane"/>
    <property type="evidence" value="ECO:0007669"/>
    <property type="project" value="TreeGrafter"/>
</dbReference>
<comment type="subcellular location">
    <subcellularLocation>
        <location evidence="1">Membrane</location>
        <topology evidence="1">Multi-pass membrane protein</topology>
    </subcellularLocation>
</comment>
<protein>
    <submittedName>
        <fullName evidence="8">Nucleobase:cation symporter-2, NCS2 family</fullName>
    </submittedName>
</protein>
<accession>A0A1Y6CZ03</accession>
<evidence type="ECO:0000256" key="7">
    <source>
        <dbReference type="SAM" id="Phobius"/>
    </source>
</evidence>